<evidence type="ECO:0000313" key="3">
    <source>
        <dbReference type="Proteomes" id="UP000006694"/>
    </source>
</evidence>
<name>A5FGM6_FLAJ1</name>
<protein>
    <recommendedName>
        <fullName evidence="1">Cyclic-phosphate processing Receiver domain-containing protein</fullName>
    </recommendedName>
</protein>
<keyword evidence="3" id="KW-1185">Reference proteome</keyword>
<dbReference type="InterPro" id="IPR046909">
    <property type="entry name" value="cREC_REC"/>
</dbReference>
<evidence type="ECO:0000259" key="1">
    <source>
        <dbReference type="Pfam" id="PF20274"/>
    </source>
</evidence>
<evidence type="ECO:0000313" key="2">
    <source>
        <dbReference type="EMBL" id="ABQ05638.1"/>
    </source>
</evidence>
<organism evidence="2 3">
    <name type="scientific">Flavobacterium johnsoniae (strain ATCC 17061 / DSM 2064 / JCM 8514 / BCRC 14874 / CCUG 350202 / NBRC 14942 / NCIMB 11054 / UW101)</name>
    <name type="common">Cytophaga johnsonae</name>
    <dbReference type="NCBI Taxonomy" id="376686"/>
    <lineage>
        <taxon>Bacteria</taxon>
        <taxon>Pseudomonadati</taxon>
        <taxon>Bacteroidota</taxon>
        <taxon>Flavobacteriia</taxon>
        <taxon>Flavobacteriales</taxon>
        <taxon>Flavobacteriaceae</taxon>
        <taxon>Flavobacterium</taxon>
    </lineage>
</organism>
<proteinExistence type="predicted"/>
<dbReference type="KEGG" id="fjo:Fjoh_2611"/>
<dbReference type="eggNOG" id="ENOG5032YS6">
    <property type="taxonomic scope" value="Bacteria"/>
</dbReference>
<dbReference type="EMBL" id="CP000685">
    <property type="protein sequence ID" value="ABQ05638.1"/>
    <property type="molecule type" value="Genomic_DNA"/>
</dbReference>
<sequence>MTKYYVIFKKLKMPYKLFLDDIKDVNMVYKKLTNDDFVVVRNFNDFKKVILEKGLPELISFDNDLGLDTNHQVAEDVYACAKWLVYESGIDLQNLKFNVHSVNPVASQQIQGLLDNFIKHLKSQ</sequence>
<dbReference type="AlphaFoldDB" id="A5FGM6"/>
<dbReference type="Pfam" id="PF20274">
    <property type="entry name" value="cREC_REC"/>
    <property type="match status" value="1"/>
</dbReference>
<gene>
    <name evidence="2" type="ordered locus">Fjoh_2611</name>
</gene>
<dbReference type="Proteomes" id="UP000006694">
    <property type="component" value="Chromosome"/>
</dbReference>
<reference evidence="2 3" key="1">
    <citation type="journal article" date="2009" name="Appl. Environ. Microbiol.">
        <title>Novel features of the polysaccharide-digesting gliding bacterium Flavobacterium johnsoniae as revealed by genome sequence analysis.</title>
        <authorList>
            <person name="McBride M.J."/>
            <person name="Xie G."/>
            <person name="Martens E.C."/>
            <person name="Lapidus A."/>
            <person name="Henrissat B."/>
            <person name="Rhodes R.G."/>
            <person name="Goltsman E."/>
            <person name="Wang W."/>
            <person name="Xu J."/>
            <person name="Hunnicutt D.W."/>
            <person name="Staroscik A.M."/>
            <person name="Hoover T.R."/>
            <person name="Cheng Y.Q."/>
            <person name="Stein J.L."/>
        </authorList>
    </citation>
    <scope>NUCLEOTIDE SEQUENCE [LARGE SCALE GENOMIC DNA]</scope>
    <source>
        <strain evidence="3">ATCC 17061 / DSM 2064 / JCM 8514 / BCRC 14874 / CCUG 350202 / NBRC 14942 / NCIMB 11054 / UW101</strain>
    </source>
</reference>
<accession>A5FGM6</accession>
<feature type="domain" description="Cyclic-phosphate processing Receiver" evidence="1">
    <location>
        <begin position="15"/>
        <end position="116"/>
    </location>
</feature>
<dbReference type="HOGENOM" id="CLU_166675_0_0_10"/>